<evidence type="ECO:0000256" key="9">
    <source>
        <dbReference type="RuleBase" id="RU010713"/>
    </source>
</evidence>
<proteinExistence type="inferred from homology"/>
<evidence type="ECO:0000256" key="5">
    <source>
        <dbReference type="ARBA" id="ARBA00022989"/>
    </source>
</evidence>
<keyword evidence="3" id="KW-1003">Cell membrane</keyword>
<evidence type="ECO:0000256" key="4">
    <source>
        <dbReference type="ARBA" id="ARBA00022692"/>
    </source>
</evidence>
<reference evidence="11 12" key="1">
    <citation type="submission" date="2019-07" db="EMBL/GenBank/DDBJ databases">
        <authorList>
            <person name="Jastrzebski P J."/>
            <person name="Paukszto L."/>
            <person name="Jastrzebski P J."/>
        </authorList>
    </citation>
    <scope>NUCLEOTIDE SEQUENCE [LARGE SCALE GENOMIC DNA]</scope>
    <source>
        <strain evidence="11 12">WMS-il1</strain>
    </source>
</reference>
<feature type="compositionally biased region" description="Basic and acidic residues" evidence="10">
    <location>
        <begin position="236"/>
        <end position="247"/>
    </location>
</feature>
<keyword evidence="12" id="KW-1185">Reference proteome</keyword>
<keyword evidence="2 9" id="KW-0813">Transport</keyword>
<keyword evidence="6 9" id="KW-0406">Ion transport</keyword>
<evidence type="ECO:0000256" key="2">
    <source>
        <dbReference type="ARBA" id="ARBA00022448"/>
    </source>
</evidence>
<evidence type="ECO:0000256" key="3">
    <source>
        <dbReference type="ARBA" id="ARBA00022475"/>
    </source>
</evidence>
<organism evidence="11 12">
    <name type="scientific">Hymenolepis diminuta</name>
    <name type="common">Rat tapeworm</name>
    <dbReference type="NCBI Taxonomy" id="6216"/>
    <lineage>
        <taxon>Eukaryota</taxon>
        <taxon>Metazoa</taxon>
        <taxon>Spiralia</taxon>
        <taxon>Lophotrochozoa</taxon>
        <taxon>Platyhelminthes</taxon>
        <taxon>Cestoda</taxon>
        <taxon>Eucestoda</taxon>
        <taxon>Cyclophyllidea</taxon>
        <taxon>Hymenolepididae</taxon>
        <taxon>Hymenolepis</taxon>
    </lineage>
</organism>
<dbReference type="PRINTS" id="PR01262">
    <property type="entry name" value="INNEXIN"/>
</dbReference>
<sequence>MNTRFWDQTGSFPRVALCDFELRRMGSNQHRYTIQCVLRINIFNEKIYIFLWFWFFLVSILNLLSLLKWCYKILLKSVRVLFIRNLICIYFNINTSKCQLPSKAQPSDNDKVKQKNQLSISDIFKTKEDLQVSRVFSEDILGQDGILLLRFINMNIGSSSAAELAGVIWIKYRKTAASLSGTTASGLEDFIFTNLTANENERPPAIPPKRRRHTPQRRRKIPNLIPLNPLMHRNKYRDDNDSDRSSDSSRPTIEMLQERKRYKPMLRKRGHYFSDDEDRDGQMSVVPEDYAPEEFLDSHDILDADIPQEQTELMSEYRSFDDY</sequence>
<dbReference type="PANTHER" id="PTHR11893">
    <property type="entry name" value="INNEXIN"/>
    <property type="match status" value="1"/>
</dbReference>
<dbReference type="PANTHER" id="PTHR11893:SF36">
    <property type="entry name" value="INNEXIN-5"/>
    <property type="match status" value="1"/>
</dbReference>
<protein>
    <recommendedName>
        <fullName evidence="9">Innexin</fullName>
    </recommendedName>
</protein>
<dbReference type="PROSITE" id="PS51013">
    <property type="entry name" value="PANNEXIN"/>
    <property type="match status" value="1"/>
</dbReference>
<evidence type="ECO:0000256" key="1">
    <source>
        <dbReference type="ARBA" id="ARBA00004651"/>
    </source>
</evidence>
<dbReference type="GO" id="GO:0034220">
    <property type="term" value="P:monoatomic ion transmembrane transport"/>
    <property type="evidence" value="ECO:0007669"/>
    <property type="project" value="UniProtKB-KW"/>
</dbReference>
<gene>
    <name evidence="9" type="primary">inx</name>
    <name evidence="11" type="ORF">WMSIL1_LOCUS12683</name>
</gene>
<dbReference type="Pfam" id="PF00876">
    <property type="entry name" value="Innexin"/>
    <property type="match status" value="1"/>
</dbReference>
<dbReference type="InterPro" id="IPR000990">
    <property type="entry name" value="Innexin"/>
</dbReference>
<comment type="function">
    <text evidence="9">Structural component of the gap junctions.</text>
</comment>
<dbReference type="Proteomes" id="UP000321570">
    <property type="component" value="Unassembled WGS sequence"/>
</dbReference>
<evidence type="ECO:0000313" key="11">
    <source>
        <dbReference type="EMBL" id="VUZ54885.1"/>
    </source>
</evidence>
<evidence type="ECO:0000256" key="10">
    <source>
        <dbReference type="SAM" id="MobiDB-lite"/>
    </source>
</evidence>
<dbReference type="GO" id="GO:0005921">
    <property type="term" value="C:gap junction"/>
    <property type="evidence" value="ECO:0007669"/>
    <property type="project" value="UniProtKB-UniRule"/>
</dbReference>
<evidence type="ECO:0000256" key="8">
    <source>
        <dbReference type="ARBA" id="ARBA00023303"/>
    </source>
</evidence>
<feature type="transmembrane region" description="Helical" evidence="9">
    <location>
        <begin position="47"/>
        <end position="66"/>
    </location>
</feature>
<keyword evidence="7 9" id="KW-0472">Membrane</keyword>
<dbReference type="AlphaFoldDB" id="A0A564Z5T7"/>
<keyword evidence="5 9" id="KW-1133">Transmembrane helix</keyword>
<keyword evidence="8 9" id="KW-0407">Ion channel</keyword>
<comment type="similarity">
    <text evidence="9">Belongs to the pannexin family.</text>
</comment>
<name>A0A564Z5T7_HYMDI</name>
<evidence type="ECO:0000313" key="12">
    <source>
        <dbReference type="Proteomes" id="UP000321570"/>
    </source>
</evidence>
<evidence type="ECO:0000256" key="6">
    <source>
        <dbReference type="ARBA" id="ARBA00023065"/>
    </source>
</evidence>
<comment type="caution">
    <text evidence="9">Lacks conserved residue(s) required for the propagation of feature annotation.</text>
</comment>
<evidence type="ECO:0000256" key="7">
    <source>
        <dbReference type="ARBA" id="ARBA00023136"/>
    </source>
</evidence>
<comment type="subcellular location">
    <subcellularLocation>
        <location evidence="1 9">Cell membrane</location>
        <topology evidence="1 9">Multi-pass membrane protein</topology>
    </subcellularLocation>
</comment>
<dbReference type="EMBL" id="CABIJS010000666">
    <property type="protein sequence ID" value="VUZ54885.1"/>
    <property type="molecule type" value="Genomic_DNA"/>
</dbReference>
<accession>A0A564Z5T7</accession>
<keyword evidence="4 9" id="KW-0812">Transmembrane</keyword>
<feature type="compositionally biased region" description="Basic residues" evidence="10">
    <location>
        <begin position="208"/>
        <end position="221"/>
    </location>
</feature>
<feature type="region of interest" description="Disordered" evidence="10">
    <location>
        <begin position="198"/>
        <end position="261"/>
    </location>
</feature>
<dbReference type="GO" id="GO:0005886">
    <property type="term" value="C:plasma membrane"/>
    <property type="evidence" value="ECO:0007669"/>
    <property type="project" value="UniProtKB-SubCell"/>
</dbReference>